<dbReference type="Pfam" id="PF00550">
    <property type="entry name" value="PP-binding"/>
    <property type="match status" value="1"/>
</dbReference>
<dbReference type="SMART" id="SM00825">
    <property type="entry name" value="PKS_KS"/>
    <property type="match status" value="1"/>
</dbReference>
<dbReference type="InterPro" id="IPR020841">
    <property type="entry name" value="PKS_Beta-ketoAc_synthase_dom"/>
</dbReference>
<evidence type="ECO:0000256" key="1">
    <source>
        <dbReference type="ARBA" id="ARBA00022450"/>
    </source>
</evidence>
<dbReference type="InterPro" id="IPR016039">
    <property type="entry name" value="Thiolase-like"/>
</dbReference>
<accession>A0ABT2JLE5</accession>
<evidence type="ECO:0000259" key="4">
    <source>
        <dbReference type="PROSITE" id="PS50075"/>
    </source>
</evidence>
<dbReference type="PROSITE" id="PS50075">
    <property type="entry name" value="CARRIER"/>
    <property type="match status" value="1"/>
</dbReference>
<dbReference type="InterPro" id="IPR009081">
    <property type="entry name" value="PP-bd_ACP"/>
</dbReference>
<sequence length="581" mass="60410">MLSLDGLSPAEKYAVTLDLVRAETAALIGQDKESVEPERAYQDYGYNSMAAVLLTEMLSQATGLELPLTLLFDHPNPAAVARYLVSRIAPDDDPSPEVPVVSDVNPDEGIAVVGMSCRFPGGVSSAEELWELAASGVDAVSGFPTDRGWDLATLADQSDPGSSIARSGGFVADVAGFDAGFFGVNQREALAMDPQQRLLLEGVWEAIEHARIDPTSLRGSDSGVFVGACGSDYGYLSRADRGLAGYWGINSAGSVVSGRVAYSFGFEGPALTVDTACSSSLVAVHLAAQSLRRGECSLAVAGGVAVNATPSVFVEFSRQQGMSADGRCRSFAAGADGTGWAEGVGVLVLERLSDARRNGHRVLAVVRGSAVNQDGASNGLTAPNGPSQERVIRAALANAGLSVADVDAVEAHGTGTVLGDPIEAQALLATYGQGRDEPLWLGSVKSNIGHTQGAAGAAGLIKMIMAMRHGRLPATLHVDEPTPKVDWSAGAVELLTEARDWPAVERPRRAGISAFGASGTNAHVIIEQPPQEETPSSTVSGPVVWSVSARSPEALAGQVRRLRDWVRAHPDVDPGEVASAL</sequence>
<dbReference type="InterPro" id="IPR032821">
    <property type="entry name" value="PKS_assoc"/>
</dbReference>
<dbReference type="Gene3D" id="3.40.47.10">
    <property type="match status" value="1"/>
</dbReference>
<dbReference type="SUPFAM" id="SSF47336">
    <property type="entry name" value="ACP-like"/>
    <property type="match status" value="1"/>
</dbReference>
<dbReference type="PANTHER" id="PTHR43775">
    <property type="entry name" value="FATTY ACID SYNTHASE"/>
    <property type="match status" value="1"/>
</dbReference>
<organism evidence="6 7">
    <name type="scientific">Actinophytocola gossypii</name>
    <dbReference type="NCBI Taxonomy" id="2812003"/>
    <lineage>
        <taxon>Bacteria</taxon>
        <taxon>Bacillati</taxon>
        <taxon>Actinomycetota</taxon>
        <taxon>Actinomycetes</taxon>
        <taxon>Pseudonocardiales</taxon>
        <taxon>Pseudonocardiaceae</taxon>
    </lineage>
</organism>
<evidence type="ECO:0008006" key="8">
    <source>
        <dbReference type="Google" id="ProtNLM"/>
    </source>
</evidence>
<dbReference type="InterPro" id="IPR006162">
    <property type="entry name" value="Ppantetheine_attach_site"/>
</dbReference>
<keyword evidence="2" id="KW-0597">Phosphoprotein</keyword>
<feature type="domain" description="Carrier" evidence="4">
    <location>
        <begin position="11"/>
        <end position="88"/>
    </location>
</feature>
<evidence type="ECO:0000256" key="2">
    <source>
        <dbReference type="ARBA" id="ARBA00022553"/>
    </source>
</evidence>
<dbReference type="CDD" id="cd00833">
    <property type="entry name" value="PKS"/>
    <property type="match status" value="1"/>
</dbReference>
<dbReference type="InterPro" id="IPR050091">
    <property type="entry name" value="PKS_NRPS_Biosynth_Enz"/>
</dbReference>
<protein>
    <recommendedName>
        <fullName evidence="8">Carrier domain-containing protein</fullName>
    </recommendedName>
</protein>
<dbReference type="PANTHER" id="PTHR43775:SF51">
    <property type="entry name" value="INACTIVE PHENOLPHTHIOCEROL SYNTHESIS POLYKETIDE SYNTHASE TYPE I PKS1-RELATED"/>
    <property type="match status" value="1"/>
</dbReference>
<evidence type="ECO:0000259" key="5">
    <source>
        <dbReference type="PROSITE" id="PS52004"/>
    </source>
</evidence>
<dbReference type="PROSITE" id="PS00606">
    <property type="entry name" value="KS3_1"/>
    <property type="match status" value="1"/>
</dbReference>
<name>A0ABT2JLE5_9PSEU</name>
<feature type="non-terminal residue" evidence="6">
    <location>
        <position position="581"/>
    </location>
</feature>
<evidence type="ECO:0000313" key="6">
    <source>
        <dbReference type="EMBL" id="MCT2588319.1"/>
    </source>
</evidence>
<dbReference type="Gene3D" id="1.10.1200.10">
    <property type="entry name" value="ACP-like"/>
    <property type="match status" value="1"/>
</dbReference>
<dbReference type="Pfam" id="PF00109">
    <property type="entry name" value="ketoacyl-synt"/>
    <property type="match status" value="1"/>
</dbReference>
<evidence type="ECO:0000313" key="7">
    <source>
        <dbReference type="Proteomes" id="UP001156441"/>
    </source>
</evidence>
<dbReference type="PROSITE" id="PS52004">
    <property type="entry name" value="KS3_2"/>
    <property type="match status" value="1"/>
</dbReference>
<dbReference type="InterPro" id="IPR036736">
    <property type="entry name" value="ACP-like_sf"/>
</dbReference>
<comment type="caution">
    <text evidence="6">The sequence shown here is derived from an EMBL/GenBank/DDBJ whole genome shotgun (WGS) entry which is preliminary data.</text>
</comment>
<dbReference type="Pfam" id="PF02801">
    <property type="entry name" value="Ketoacyl-synt_C"/>
    <property type="match status" value="1"/>
</dbReference>
<dbReference type="SUPFAM" id="SSF53901">
    <property type="entry name" value="Thiolase-like"/>
    <property type="match status" value="1"/>
</dbReference>
<dbReference type="SMART" id="SM00823">
    <property type="entry name" value="PKS_PP"/>
    <property type="match status" value="1"/>
</dbReference>
<dbReference type="InterPro" id="IPR014031">
    <property type="entry name" value="Ketoacyl_synth_C"/>
</dbReference>
<dbReference type="Pfam" id="PF16197">
    <property type="entry name" value="KAsynt_C_assoc"/>
    <property type="match status" value="1"/>
</dbReference>
<keyword evidence="7" id="KW-1185">Reference proteome</keyword>
<dbReference type="InterPro" id="IPR018201">
    <property type="entry name" value="Ketoacyl_synth_AS"/>
</dbReference>
<keyword evidence="1" id="KW-0596">Phosphopantetheine</keyword>
<evidence type="ECO:0000256" key="3">
    <source>
        <dbReference type="ARBA" id="ARBA00022679"/>
    </source>
</evidence>
<proteinExistence type="predicted"/>
<dbReference type="InterPro" id="IPR014030">
    <property type="entry name" value="Ketoacyl_synth_N"/>
</dbReference>
<dbReference type="InterPro" id="IPR020806">
    <property type="entry name" value="PKS_PP-bd"/>
</dbReference>
<dbReference type="EMBL" id="JAFFZE010000038">
    <property type="protein sequence ID" value="MCT2588319.1"/>
    <property type="molecule type" value="Genomic_DNA"/>
</dbReference>
<feature type="domain" description="Ketosynthase family 3 (KS3)" evidence="5">
    <location>
        <begin position="107"/>
        <end position="528"/>
    </location>
</feature>
<reference evidence="6 7" key="1">
    <citation type="submission" date="2021-02" db="EMBL/GenBank/DDBJ databases">
        <title>Actinophytocola xerophila sp. nov., isolated from soil of cotton cropping field.</title>
        <authorList>
            <person name="Huang R."/>
            <person name="Chen X."/>
            <person name="Ge X."/>
            <person name="Liu W."/>
        </authorList>
    </citation>
    <scope>NUCLEOTIDE SEQUENCE [LARGE SCALE GENOMIC DNA]</scope>
    <source>
        <strain evidence="6 7">S1-96</strain>
    </source>
</reference>
<keyword evidence="3" id="KW-0808">Transferase</keyword>
<dbReference type="PROSITE" id="PS00012">
    <property type="entry name" value="PHOSPHOPANTETHEINE"/>
    <property type="match status" value="1"/>
</dbReference>
<gene>
    <name evidence="6" type="ORF">JT362_34945</name>
</gene>
<dbReference type="Proteomes" id="UP001156441">
    <property type="component" value="Unassembled WGS sequence"/>
</dbReference>